<dbReference type="Proteomes" id="UP000199586">
    <property type="component" value="Unassembled WGS sequence"/>
</dbReference>
<proteinExistence type="predicted"/>
<accession>A0A1I5TNX2</accession>
<evidence type="ECO:0000313" key="3">
    <source>
        <dbReference type="Proteomes" id="UP000199586"/>
    </source>
</evidence>
<dbReference type="RefSeq" id="WP_093333810.1">
    <property type="nucleotide sequence ID" value="NZ_FOXP01000008.1"/>
</dbReference>
<feature type="region of interest" description="Disordered" evidence="1">
    <location>
        <begin position="66"/>
        <end position="89"/>
    </location>
</feature>
<dbReference type="PROSITE" id="PS51257">
    <property type="entry name" value="PROKAR_LIPOPROTEIN"/>
    <property type="match status" value="1"/>
</dbReference>
<gene>
    <name evidence="2" type="ORF">SAMN04488241_108136</name>
</gene>
<protein>
    <submittedName>
        <fullName evidence="2">Uncharacterized protein</fullName>
    </submittedName>
</protein>
<reference evidence="2 3" key="1">
    <citation type="submission" date="2016-10" db="EMBL/GenBank/DDBJ databases">
        <authorList>
            <person name="de Groot N.N."/>
        </authorList>
    </citation>
    <scope>NUCLEOTIDE SEQUENCE [LARGE SCALE GENOMIC DNA]</scope>
    <source>
        <strain evidence="2 3">CGMCC 1.9113</strain>
    </source>
</reference>
<evidence type="ECO:0000256" key="1">
    <source>
        <dbReference type="SAM" id="MobiDB-lite"/>
    </source>
</evidence>
<organism evidence="2 3">
    <name type="scientific">Sphingomonas rubra</name>
    <dbReference type="NCBI Taxonomy" id="634430"/>
    <lineage>
        <taxon>Bacteria</taxon>
        <taxon>Pseudomonadati</taxon>
        <taxon>Pseudomonadota</taxon>
        <taxon>Alphaproteobacteria</taxon>
        <taxon>Sphingomonadales</taxon>
        <taxon>Sphingomonadaceae</taxon>
        <taxon>Sphingomonas</taxon>
    </lineage>
</organism>
<sequence>MKKMFALGLAAGLASLAACNNTPQEQAADNIEANSEAVADNLEEMADNANTEAREDALENRADTVRDMGENKAEDMRTNDADTNLSNGM</sequence>
<evidence type="ECO:0000313" key="2">
    <source>
        <dbReference type="EMBL" id="SFP84026.1"/>
    </source>
</evidence>
<feature type="compositionally biased region" description="Basic and acidic residues" evidence="1">
    <location>
        <begin position="66"/>
        <end position="80"/>
    </location>
</feature>
<keyword evidence="3" id="KW-1185">Reference proteome</keyword>
<dbReference type="OrthoDB" id="7571816at2"/>
<name>A0A1I5TNX2_9SPHN</name>
<dbReference type="AlphaFoldDB" id="A0A1I5TNX2"/>
<dbReference type="EMBL" id="FOXP01000008">
    <property type="protein sequence ID" value="SFP84026.1"/>
    <property type="molecule type" value="Genomic_DNA"/>
</dbReference>